<organism evidence="1 2">
    <name type="scientific">Avena sativa</name>
    <name type="common">Oat</name>
    <dbReference type="NCBI Taxonomy" id="4498"/>
    <lineage>
        <taxon>Eukaryota</taxon>
        <taxon>Viridiplantae</taxon>
        <taxon>Streptophyta</taxon>
        <taxon>Embryophyta</taxon>
        <taxon>Tracheophyta</taxon>
        <taxon>Spermatophyta</taxon>
        <taxon>Magnoliopsida</taxon>
        <taxon>Liliopsida</taxon>
        <taxon>Poales</taxon>
        <taxon>Poaceae</taxon>
        <taxon>BOP clade</taxon>
        <taxon>Pooideae</taxon>
        <taxon>Poodae</taxon>
        <taxon>Poeae</taxon>
        <taxon>Poeae Chloroplast Group 1 (Aveneae type)</taxon>
        <taxon>Aveninae</taxon>
        <taxon>Avena</taxon>
    </lineage>
</organism>
<proteinExistence type="predicted"/>
<accession>A0ACD5ZDK1</accession>
<name>A0ACD5ZDK1_AVESA</name>
<dbReference type="Proteomes" id="UP001732700">
    <property type="component" value="Chromosome 6C"/>
</dbReference>
<reference evidence="1" key="2">
    <citation type="submission" date="2025-09" db="UniProtKB">
        <authorList>
            <consortium name="EnsemblPlants"/>
        </authorList>
    </citation>
    <scope>IDENTIFICATION</scope>
</reference>
<dbReference type="EnsemblPlants" id="AVESA.00010b.r2.6CG1149690.1">
    <property type="protein sequence ID" value="AVESA.00010b.r2.6CG1149690.1.CDS"/>
    <property type="gene ID" value="AVESA.00010b.r2.6CG1149690"/>
</dbReference>
<sequence>MAPKGPRSKGDHEAKPKRKKALEAPSELRKPKVHWDHLLEEMAWLAKEFESERKWKVSMAKKIALRANMGVVDQTTKDEKKQKEEEHRLRKVALNVSKDVKKFWTKIEKLVLYKNQLEVEEKKKKALDKQLDFLLGQTERYSTMLAENLVDVPHLQRLENGPLQKNLLPREEVAEPSQVNQEVAEPSQANQEVAEPSQANQEVAEPSQANQEEAEPSQANQPSQEEVAEPSQANQPSQEEVAEPSQANQPSQEEVAEPSHTNQPSQEEVAKENNAPTPDDLDHMETDDDYNSSSNEEQEDDERTIDEDEAQITEAERNEELAALQAEADLPLADLLKLYTKTQVSRESSSADKASCSNSDLKNLIKDSSNQINGCNHESGYSSSDEGNYSEEANDRYCYTEFVKKNHAKTNGSFSSVGEQEDKDYIGTDEGKDDEATLSEEEELAKKDGPDPSDEIKLLQKESEIPLEELLARYQKDGYADDVTTDLENSPASSSEDVNTQMSPDGQFADIVELNNDTFVNHETTDMLVTEHVSNNALQLEERVPDPGIQEEIVPEPSVHEEIVQEPSIHEEIVPEPGEQEEIIPEPGVQEEIVPEPSVQGYSVKEDELTDAKMAADKETSDSVMADAAAAARSAQPTGNTFSTTSVRTKFPFLLKHSLREYQHIGLDWLVAMYEKRLNGILADEMGLGKTIMTISLLAHLACEKGIWGPHLIVVPTSVMLNWETEFLKWCPAFKILTYFGSAKERKQKRQGWNKPNFFHVCITTYRLVIQDSKAFKRKKWKYLILDEAHLIKNWKSQRWQTLLNFNSKRRILLTGTPLQNDLMELWSLMHFLMPHVFQSHQEFKDWFCNPISGMVEGQDKVNKEVIDRLHNVLRPFLLRRLKRDVEKQLPQKIEHVIYCRLSRRQRNLYEDFIANSETQATLSSGNYFGMISIIMQLRKVCNHPDLFEGRPIISSFDMAGINMQISSSVCMVLDKGPFCRADLSDMNLVFTQNEFNMTSWEMDEVAALFSPSITSRGSGAEISCSNKSGQRSNRTNIFEEIQKALQEERMKEAKERAASIAWWNRVRCQKRPVYGTNMREVLTIRNPISDVSEKKNNPLCHMDFSSSLADLVLSSVERFNKMLGFIESFTFAIPAARAATPICWCKRRNSPVLLKPEYREQCMNAFSPILSPIRPAIVRRQVYFPDRRLIQFDCGKLQELAVLLRRLKSEGHRALIFTQMTKMLDTLEEFINLYGYTYLRLDGSTQPEERQTLMQRFNTNPKFFLFILSTRSGGVGVNLVGADTVIFYDSDWNPAMDQQAQDRCHRIGQTREVNIYRLISESTIEENILKKANQKRALDDLVIQRGGYNTEFFKKLDPMEFFSGHTPLNVEAQQLDRSMTAVPSGETGLLLSNADVEAAIRQAEDEADYMALKKLEQEEAADNQEFSEEVAGRLEDDELVNEEDGKPDEHTGEEHNKHQTSDVDKEKSVALPMNQLDEEKALTLAVVDGDMDMLADVKQMAAAAAAAGQASSSFENQLRPIDRYAMRFLELWDPIIDKAAVNYQVNVPEEEWELERIEKLKDDLEAEIDEDQEPLSYETWDVDFATTAYHQHVEALAQKQMLEEQEKQALEAAKELEETNEIVSIHRKKSKKKKRKAGKLKSLKKGRLSSDSEAMLDEMSVDTMSIDDNAPSPELMSGESLHHCSNKRKKMTPGNEEVNSSSRSLKKFKKGPKSNGISESSSYKNSLEGKRLKLKDEVNDSDPKSVRTKNDGRVSIPCMPVKRVMVIKPERLKKKGLLWPRDCTLDPWTTEEDAVLCGTVHEYGPIWELASEFLHSMPGGGLYRGRYRHPVHCCERFRELFCKHVLSATDNSNNEKAPSGAGKAILKVSEDQTRLLLNVISETPNKELLLQKHFLAILSSVWRSKCGHDPRRVTSSSSSLTRKPIRLSENWSSTSYRPTFDLVRTALSDTQAHCPRVVIPTSNQEVRRKSLELVLDFRTDECAYEEDFPSVVNVSILEPEPIKRAVVPVEQSLLSGLPHRHAEKRFRIAPEASFEGEGSSHWASSGFHIHDAARHKPGAKSTGKHKAASESGRPPKSKIQRTAEPHEALAVTHDFLRAQSRPSTSVAEFHITQSLSDLGIDDSEFTYIEDLSLEADAEFAPHQYDPGLLPAIEELDPLSDLADIG</sequence>
<protein>
    <submittedName>
        <fullName evidence="1">Uncharacterized protein</fullName>
    </submittedName>
</protein>
<evidence type="ECO:0000313" key="2">
    <source>
        <dbReference type="Proteomes" id="UP001732700"/>
    </source>
</evidence>
<evidence type="ECO:0000313" key="1">
    <source>
        <dbReference type="EnsemblPlants" id="AVESA.00010b.r2.6CG1149690.1.CDS"/>
    </source>
</evidence>
<keyword evidence="2" id="KW-1185">Reference proteome</keyword>
<reference evidence="1" key="1">
    <citation type="submission" date="2021-05" db="EMBL/GenBank/DDBJ databases">
        <authorList>
            <person name="Scholz U."/>
            <person name="Mascher M."/>
            <person name="Fiebig A."/>
        </authorList>
    </citation>
    <scope>NUCLEOTIDE SEQUENCE [LARGE SCALE GENOMIC DNA]</scope>
</reference>